<dbReference type="GO" id="GO:0005096">
    <property type="term" value="F:GTPase activator activity"/>
    <property type="evidence" value="ECO:0007669"/>
    <property type="project" value="UniProtKB-KW"/>
</dbReference>
<name>A0A9Q1C6X0_HOLLE</name>
<dbReference type="SMART" id="SM00239">
    <property type="entry name" value="C2"/>
    <property type="match status" value="1"/>
</dbReference>
<accession>A0A9Q1C6X0</accession>
<dbReference type="PROSITE" id="PS50004">
    <property type="entry name" value="C2"/>
    <property type="match status" value="1"/>
</dbReference>
<dbReference type="CDD" id="cd05136">
    <property type="entry name" value="RasGAP_DAB2IP"/>
    <property type="match status" value="1"/>
</dbReference>
<dbReference type="InterPro" id="IPR039360">
    <property type="entry name" value="Ras_GTPase"/>
</dbReference>
<dbReference type="InterPro" id="IPR021887">
    <property type="entry name" value="DAB2P_C"/>
</dbReference>
<keyword evidence="2" id="KW-0597">Phosphoprotein</keyword>
<feature type="region of interest" description="Disordered" evidence="3">
    <location>
        <begin position="43"/>
        <end position="74"/>
    </location>
</feature>
<dbReference type="InterPro" id="IPR008936">
    <property type="entry name" value="Rho_GTPase_activation_prot"/>
</dbReference>
<reference evidence="6" key="1">
    <citation type="submission" date="2021-10" db="EMBL/GenBank/DDBJ databases">
        <title>Tropical sea cucumber genome reveals ecological adaptation and Cuvierian tubules defense mechanism.</title>
        <authorList>
            <person name="Chen T."/>
        </authorList>
    </citation>
    <scope>NUCLEOTIDE SEQUENCE</scope>
    <source>
        <strain evidence="6">Nanhai2018</strain>
        <tissue evidence="6">Muscle</tissue>
    </source>
</reference>
<dbReference type="EMBL" id="JAIZAY010000007">
    <property type="protein sequence ID" value="KAJ8039535.1"/>
    <property type="molecule type" value="Genomic_DNA"/>
</dbReference>
<feature type="compositionally biased region" description="Basic and acidic residues" evidence="3">
    <location>
        <begin position="757"/>
        <end position="767"/>
    </location>
</feature>
<dbReference type="Gene3D" id="1.10.506.10">
    <property type="entry name" value="GTPase Activation - p120gap, domain 1"/>
    <property type="match status" value="2"/>
</dbReference>
<dbReference type="CDD" id="cd04013">
    <property type="entry name" value="C2_SynGAP_like"/>
    <property type="match status" value="1"/>
</dbReference>
<dbReference type="Pfam" id="PF25321">
    <property type="entry name" value="PH_RASGAP"/>
    <property type="match status" value="1"/>
</dbReference>
<dbReference type="Pfam" id="PF12004">
    <property type="entry name" value="DAB2P_C"/>
    <property type="match status" value="2"/>
</dbReference>
<evidence type="ECO:0000313" key="6">
    <source>
        <dbReference type="EMBL" id="KAJ8039535.1"/>
    </source>
</evidence>
<feature type="compositionally biased region" description="Basic and acidic residues" evidence="3">
    <location>
        <begin position="718"/>
        <end position="730"/>
    </location>
</feature>
<feature type="region of interest" description="Disordered" evidence="3">
    <location>
        <begin position="920"/>
        <end position="946"/>
    </location>
</feature>
<dbReference type="SUPFAM" id="SSF48350">
    <property type="entry name" value="GTPase activation domain, GAP"/>
    <property type="match status" value="1"/>
</dbReference>
<dbReference type="Gene3D" id="2.60.40.150">
    <property type="entry name" value="C2 domain"/>
    <property type="match status" value="1"/>
</dbReference>
<feature type="compositionally biased region" description="Low complexity" evidence="3">
    <location>
        <begin position="1093"/>
        <end position="1108"/>
    </location>
</feature>
<feature type="domain" description="C2" evidence="4">
    <location>
        <begin position="178"/>
        <end position="295"/>
    </location>
</feature>
<dbReference type="Pfam" id="PF00616">
    <property type="entry name" value="RasGAP"/>
    <property type="match status" value="2"/>
</dbReference>
<evidence type="ECO:0000256" key="2">
    <source>
        <dbReference type="ARBA" id="ARBA00022553"/>
    </source>
</evidence>
<dbReference type="Pfam" id="PF00168">
    <property type="entry name" value="C2"/>
    <property type="match status" value="1"/>
</dbReference>
<feature type="region of interest" description="Disordered" evidence="3">
    <location>
        <begin position="718"/>
        <end position="908"/>
    </location>
</feature>
<keyword evidence="1" id="KW-0343">GTPase activation</keyword>
<dbReference type="SUPFAM" id="SSF49562">
    <property type="entry name" value="C2 domain (Calcium/lipid-binding domain, CaLB)"/>
    <property type="match status" value="1"/>
</dbReference>
<dbReference type="InterPro" id="IPR001936">
    <property type="entry name" value="RasGAP_dom"/>
</dbReference>
<feature type="compositionally biased region" description="Polar residues" evidence="3">
    <location>
        <begin position="848"/>
        <end position="882"/>
    </location>
</feature>
<evidence type="ECO:0000256" key="1">
    <source>
        <dbReference type="ARBA" id="ARBA00022468"/>
    </source>
</evidence>
<feature type="domain" description="Ras-GAP" evidence="5">
    <location>
        <begin position="356"/>
        <end position="548"/>
    </location>
</feature>
<feature type="compositionally biased region" description="Polar residues" evidence="3">
    <location>
        <begin position="768"/>
        <end position="800"/>
    </location>
</feature>
<dbReference type="InterPro" id="IPR057606">
    <property type="entry name" value="SynGAP1-like_PH"/>
</dbReference>
<protein>
    <submittedName>
        <fullName evidence="6">Disabled-like 2-interacting protein</fullName>
    </submittedName>
</protein>
<dbReference type="PROSITE" id="PS00509">
    <property type="entry name" value="RAS_GTPASE_ACTIV_1"/>
    <property type="match status" value="1"/>
</dbReference>
<dbReference type="PANTHER" id="PTHR10194">
    <property type="entry name" value="RAS GTPASE-ACTIVATING PROTEINS"/>
    <property type="match status" value="1"/>
</dbReference>
<evidence type="ECO:0000259" key="4">
    <source>
        <dbReference type="PROSITE" id="PS50004"/>
    </source>
</evidence>
<keyword evidence="7" id="KW-1185">Reference proteome</keyword>
<evidence type="ECO:0000256" key="3">
    <source>
        <dbReference type="SAM" id="MobiDB-lite"/>
    </source>
</evidence>
<feature type="compositionally biased region" description="Basic and acidic residues" evidence="3">
    <location>
        <begin position="1252"/>
        <end position="1261"/>
    </location>
</feature>
<dbReference type="SMART" id="SM00323">
    <property type="entry name" value="RasGAP"/>
    <property type="match status" value="1"/>
</dbReference>
<proteinExistence type="predicted"/>
<organism evidence="6 7">
    <name type="scientific">Holothuria leucospilota</name>
    <name type="common">Black long sea cucumber</name>
    <name type="synonym">Mertensiothuria leucospilota</name>
    <dbReference type="NCBI Taxonomy" id="206669"/>
    <lineage>
        <taxon>Eukaryota</taxon>
        <taxon>Metazoa</taxon>
        <taxon>Echinodermata</taxon>
        <taxon>Eleutherozoa</taxon>
        <taxon>Echinozoa</taxon>
        <taxon>Holothuroidea</taxon>
        <taxon>Aspidochirotacea</taxon>
        <taxon>Aspidochirotida</taxon>
        <taxon>Holothuriidae</taxon>
        <taxon>Holothuria</taxon>
    </lineage>
</organism>
<dbReference type="OrthoDB" id="5572587at2759"/>
<dbReference type="Proteomes" id="UP001152320">
    <property type="component" value="Chromosome 7"/>
</dbReference>
<dbReference type="InterPro" id="IPR035892">
    <property type="entry name" value="C2_domain_sf"/>
</dbReference>
<dbReference type="PROSITE" id="PS50018">
    <property type="entry name" value="RAS_GTPASE_ACTIV_2"/>
    <property type="match status" value="1"/>
</dbReference>
<gene>
    <name evidence="6" type="ORF">HOLleu_17285</name>
</gene>
<feature type="region of interest" description="Disordered" evidence="3">
    <location>
        <begin position="1087"/>
        <end position="1132"/>
    </location>
</feature>
<sequence length="1353" mass="151555">MENSSVSPHGSRHKLVNFPRKFLYKSRLRRKDLYQDIPQPVHDDRLRKTSTPVGSTHLGMDSNNSSKISGFPKRVKTAIKRTKSTGKFDKHEKIRVRNEIIEGRGNIMSTPQLKPARSHESLLLDPGSSQDLINLAGSDFVIRPLHSSILGQDHCFQITTAVGNKYYSCRSDSERDKWIESILSAIYPDKDDRRRLDSSLKMWVVEGKNLPGKKRYFCEICLDEGLFARTTPKLRGDMLFWGEQFQFSCLPDIETIKVHVYKEIDKKRKRDKNYVGHVNIPIEDVNTKTAVERWFPLESPLSSSSGRGDPPTLRIKARYQSLSILPLAQYSDLAQYLKCNAVALCHILEQEINVKTKEEVATCLVKILQCLGTAKDFLISLVLSEMDNIKEESLVFRANTMATKSMEAYMKLIGAKYLQDTLGDFTQYLYDRDEDCEVDPTKITSGSLHHHQAALTMLSEMVCCKILNSPASFPAEIRAVFQEFRKQFGNRTNGNNLCNKLISGCIFLRFLCPAIMSPSLFNLIQEYPSEKTSRCLTLIAKTIQALANFTKFGAKESYMVFMNEFLEREWGNMNAFLKDISTFEDGSHLVKFDGYIDLGRELSLLHTLLSEALSNCEKAPEDKLSTLKDILANISQNLDEPGEFISYHTGHMRMSRSFTTSSTTSVTSNLKKIFEDGESREEKDVEMLPPYNIAMDRTITTSSTVNSLVDFIQKDGEKAVSTRMESDQRTVDSQNICEESDNGRLEMNKTESLQTSRKMESSQRENENGTTRTSVKSETVTSQQSYSVRVETNSNGQTPLINRVGQLGLSDSQPSGSMPPRIMPLSFSNPAFHFNSKPSRPRDVSPADSGSSVNSGADSEGASSNVDGDVSHTSSSEEASPKSNRRRVESPSKTVMAHTLPKASSRPQVTLAFEDQSANNIGESHSSNALSTVNEDGQASSPTEAIKAANHARKTAFFASVVSPSEEMAPHVLHKEKSKVSDNQKKVSEASLQIHDEESLHLPSINITIQNPHAMTVTPHHSKAVKSSMSLPLETQVVHDYEDKLTALSEQSLESCQTESNVSSVEISTNSVSPSHSAPHLGILSLETSPTRSKPAPKASTSPSKVSPNQAVVPRPKIRTELSSKPKPPPDVVSTFTRHITPDSEGYLIHTKKTTHVQSSQTKRYVVEETPEGSEPVWTRRSLTESNMTPSDKSKMEEYELQIASLKQELDRVSSQLAETQLKLEEEGKRAEEAMEEMRSKLQEGEEQLQTQREEKDEKERQIRDIIDRLMSVEDDLKRGQEEMQAIVSAKQKVIDAQERRIESLDAANVQLMSALEQLKERYKVKRRTKSQGDLQVSTAKLSLSGSYKDSKC</sequence>
<dbReference type="PANTHER" id="PTHR10194:SF60">
    <property type="entry name" value="RAS GTPASE-ACTIVATING PROTEIN RASKOL"/>
    <property type="match status" value="1"/>
</dbReference>
<dbReference type="InterPro" id="IPR000008">
    <property type="entry name" value="C2_dom"/>
</dbReference>
<feature type="region of interest" description="Disordered" evidence="3">
    <location>
        <begin position="1225"/>
        <end position="1261"/>
    </location>
</feature>
<evidence type="ECO:0000313" key="7">
    <source>
        <dbReference type="Proteomes" id="UP001152320"/>
    </source>
</evidence>
<evidence type="ECO:0000259" key="5">
    <source>
        <dbReference type="PROSITE" id="PS50018"/>
    </source>
</evidence>
<dbReference type="InterPro" id="IPR023152">
    <property type="entry name" value="RasGAP_CS"/>
</dbReference>
<comment type="caution">
    <text evidence="6">The sequence shown here is derived from an EMBL/GenBank/DDBJ whole genome shotgun (WGS) entry which is preliminary data.</text>
</comment>
<dbReference type="SUPFAM" id="SSF50729">
    <property type="entry name" value="PH domain-like"/>
    <property type="match status" value="1"/>
</dbReference>
<feature type="compositionally biased region" description="Basic and acidic residues" evidence="3">
    <location>
        <begin position="1225"/>
        <end position="1244"/>
    </location>
</feature>
<feature type="compositionally biased region" description="Polar residues" evidence="3">
    <location>
        <begin position="920"/>
        <end position="943"/>
    </location>
</feature>